<feature type="signal peptide" evidence="1">
    <location>
        <begin position="1"/>
        <end position="19"/>
    </location>
</feature>
<dbReference type="EMBL" id="JAAIUW010000002">
    <property type="protein sequence ID" value="KAF7841493.1"/>
    <property type="molecule type" value="Genomic_DNA"/>
</dbReference>
<evidence type="ECO:0000313" key="3">
    <source>
        <dbReference type="Proteomes" id="UP000634136"/>
    </source>
</evidence>
<sequence length="144" mass="16249">MLWACLVWLGFACFIGAFGFRCEGRCAVGYFCRREARVALVSGVKVAMLRVVSGLMVARASSEDIILKCLPPSDWDYYSFGIVSVITVEPNENSFLVLNISGNFVRYNFEDKSFHRLYDITGTKASRMRDRSRVFQIIESGCCV</sequence>
<protein>
    <submittedName>
        <fullName evidence="2">F-box protein</fullName>
    </submittedName>
</protein>
<accession>A0A834X9B3</accession>
<proteinExistence type="predicted"/>
<name>A0A834X9B3_9FABA</name>
<dbReference type="AlphaFoldDB" id="A0A834X9B3"/>
<keyword evidence="1" id="KW-0732">Signal</keyword>
<keyword evidence="3" id="KW-1185">Reference proteome</keyword>
<organism evidence="2 3">
    <name type="scientific">Senna tora</name>
    <dbReference type="NCBI Taxonomy" id="362788"/>
    <lineage>
        <taxon>Eukaryota</taxon>
        <taxon>Viridiplantae</taxon>
        <taxon>Streptophyta</taxon>
        <taxon>Embryophyta</taxon>
        <taxon>Tracheophyta</taxon>
        <taxon>Spermatophyta</taxon>
        <taxon>Magnoliopsida</taxon>
        <taxon>eudicotyledons</taxon>
        <taxon>Gunneridae</taxon>
        <taxon>Pentapetalae</taxon>
        <taxon>rosids</taxon>
        <taxon>fabids</taxon>
        <taxon>Fabales</taxon>
        <taxon>Fabaceae</taxon>
        <taxon>Caesalpinioideae</taxon>
        <taxon>Cassia clade</taxon>
        <taxon>Senna</taxon>
    </lineage>
</organism>
<gene>
    <name evidence="2" type="ORF">G2W53_003791</name>
</gene>
<evidence type="ECO:0000256" key="1">
    <source>
        <dbReference type="SAM" id="SignalP"/>
    </source>
</evidence>
<reference evidence="2" key="1">
    <citation type="submission" date="2020-09" db="EMBL/GenBank/DDBJ databases">
        <title>Genome-Enabled Discovery of Anthraquinone Biosynthesis in Senna tora.</title>
        <authorList>
            <person name="Kang S.-H."/>
            <person name="Pandey R.P."/>
            <person name="Lee C.-M."/>
            <person name="Sim J.-S."/>
            <person name="Jeong J.-T."/>
            <person name="Choi B.-S."/>
            <person name="Jung M."/>
            <person name="Ginzburg D."/>
            <person name="Zhao K."/>
            <person name="Won S.Y."/>
            <person name="Oh T.-J."/>
            <person name="Yu Y."/>
            <person name="Kim N.-H."/>
            <person name="Lee O.R."/>
            <person name="Lee T.-H."/>
            <person name="Bashyal P."/>
            <person name="Kim T.-S."/>
            <person name="Lee W.-H."/>
            <person name="Kawkins C."/>
            <person name="Kim C.-K."/>
            <person name="Kim J.S."/>
            <person name="Ahn B.O."/>
            <person name="Rhee S.Y."/>
            <person name="Sohng J.K."/>
        </authorList>
    </citation>
    <scope>NUCLEOTIDE SEQUENCE</scope>
    <source>
        <tissue evidence="2">Leaf</tissue>
    </source>
</reference>
<dbReference type="Proteomes" id="UP000634136">
    <property type="component" value="Unassembled WGS sequence"/>
</dbReference>
<evidence type="ECO:0000313" key="2">
    <source>
        <dbReference type="EMBL" id="KAF7841493.1"/>
    </source>
</evidence>
<comment type="caution">
    <text evidence="2">The sequence shown here is derived from an EMBL/GenBank/DDBJ whole genome shotgun (WGS) entry which is preliminary data.</text>
</comment>
<feature type="chain" id="PRO_5033024602" evidence="1">
    <location>
        <begin position="20"/>
        <end position="144"/>
    </location>
</feature>